<dbReference type="InterPro" id="IPR000524">
    <property type="entry name" value="Tscrpt_reg_HTH_GntR"/>
</dbReference>
<dbReference type="AlphaFoldDB" id="A0A1H0GJS8"/>
<keyword evidence="3" id="KW-0804">Transcription</keyword>
<reference evidence="5 6" key="1">
    <citation type="submission" date="2016-11" db="EMBL/GenBank/DDBJ databases">
        <authorList>
            <person name="Varghese N."/>
            <person name="Submissions S."/>
        </authorList>
    </citation>
    <scope>NUCLEOTIDE SEQUENCE [LARGE SCALE GENOMIC DNA]</scope>
    <source>
        <strain evidence="5 6">DSM 29620</strain>
    </source>
</reference>
<dbReference type="SMART" id="SM00345">
    <property type="entry name" value="HTH_GNTR"/>
    <property type="match status" value="1"/>
</dbReference>
<dbReference type="InterPro" id="IPR008920">
    <property type="entry name" value="TF_FadR/GntR_C"/>
</dbReference>
<dbReference type="CDD" id="cd07377">
    <property type="entry name" value="WHTH_GntR"/>
    <property type="match status" value="1"/>
</dbReference>
<proteinExistence type="predicted"/>
<accession>A0A1H0GJS8</accession>
<organism evidence="5 6">
    <name type="scientific">Lutimaribacter pacificus</name>
    <dbReference type="NCBI Taxonomy" id="391948"/>
    <lineage>
        <taxon>Bacteria</taxon>
        <taxon>Pseudomonadati</taxon>
        <taxon>Pseudomonadota</taxon>
        <taxon>Alphaproteobacteria</taxon>
        <taxon>Rhodobacterales</taxon>
        <taxon>Roseobacteraceae</taxon>
        <taxon>Lutimaribacter</taxon>
    </lineage>
</organism>
<dbReference type="EMBL" id="FQZZ01000002">
    <property type="protein sequence ID" value="SHJ88824.1"/>
    <property type="molecule type" value="Genomic_DNA"/>
</dbReference>
<keyword evidence="6" id="KW-1185">Reference proteome</keyword>
<keyword evidence="1" id="KW-0805">Transcription regulation</keyword>
<sequence>MEALTQKKTLVEQAYDALLEAICVGDIRPGERLNQDDLAERLNVSRQPVNSAIAMLKAQRFVQDTGKRGVVVAPIDQALFDSIYQFRTAVEPMAVRLATTRMTPEAISIGREIIARGKSHVQSGDHVSALRADMDFHNLIYTLSGNMIIADTMNLNWRHLQRAMSEVLSVPGATLRVWKEHDRIFTAMVRGEAEYAARLMREHMEHAAPRSLKLAPSRDG</sequence>
<name>A0A1H0GJS8_9RHOB</name>
<feature type="domain" description="HTH gntR-type" evidence="4">
    <location>
        <begin position="8"/>
        <end position="75"/>
    </location>
</feature>
<evidence type="ECO:0000256" key="3">
    <source>
        <dbReference type="ARBA" id="ARBA00023163"/>
    </source>
</evidence>
<dbReference type="GO" id="GO:0003677">
    <property type="term" value="F:DNA binding"/>
    <property type="evidence" value="ECO:0007669"/>
    <property type="project" value="UniProtKB-KW"/>
</dbReference>
<dbReference type="Gene3D" id="1.10.10.10">
    <property type="entry name" value="Winged helix-like DNA-binding domain superfamily/Winged helix DNA-binding domain"/>
    <property type="match status" value="1"/>
</dbReference>
<dbReference type="InterPro" id="IPR036390">
    <property type="entry name" value="WH_DNA-bd_sf"/>
</dbReference>
<evidence type="ECO:0000259" key="4">
    <source>
        <dbReference type="PROSITE" id="PS50949"/>
    </source>
</evidence>
<dbReference type="SMART" id="SM00895">
    <property type="entry name" value="FCD"/>
    <property type="match status" value="1"/>
</dbReference>
<dbReference type="SUPFAM" id="SSF48008">
    <property type="entry name" value="GntR ligand-binding domain-like"/>
    <property type="match status" value="1"/>
</dbReference>
<dbReference type="Pfam" id="PF00392">
    <property type="entry name" value="GntR"/>
    <property type="match status" value="1"/>
</dbReference>
<dbReference type="Pfam" id="PF07729">
    <property type="entry name" value="FCD"/>
    <property type="match status" value="1"/>
</dbReference>
<dbReference type="OrthoDB" id="9788098at2"/>
<protein>
    <submittedName>
        <fullName evidence="5">Transcriptional regulator, GntR family</fullName>
    </submittedName>
</protein>
<dbReference type="InterPro" id="IPR036388">
    <property type="entry name" value="WH-like_DNA-bd_sf"/>
</dbReference>
<dbReference type="RefSeq" id="WP_149787927.1">
    <property type="nucleotide sequence ID" value="NZ_FNIO01000003.1"/>
</dbReference>
<dbReference type="GO" id="GO:0003700">
    <property type="term" value="F:DNA-binding transcription factor activity"/>
    <property type="evidence" value="ECO:0007669"/>
    <property type="project" value="InterPro"/>
</dbReference>
<evidence type="ECO:0000313" key="5">
    <source>
        <dbReference type="EMBL" id="SHJ88824.1"/>
    </source>
</evidence>
<dbReference type="SUPFAM" id="SSF46785">
    <property type="entry name" value="Winged helix' DNA-binding domain"/>
    <property type="match status" value="1"/>
</dbReference>
<dbReference type="Gene3D" id="1.20.120.530">
    <property type="entry name" value="GntR ligand-binding domain-like"/>
    <property type="match status" value="1"/>
</dbReference>
<dbReference type="PANTHER" id="PTHR43537">
    <property type="entry name" value="TRANSCRIPTIONAL REGULATOR, GNTR FAMILY"/>
    <property type="match status" value="1"/>
</dbReference>
<evidence type="ECO:0000313" key="6">
    <source>
        <dbReference type="Proteomes" id="UP000324252"/>
    </source>
</evidence>
<dbReference type="Proteomes" id="UP000324252">
    <property type="component" value="Unassembled WGS sequence"/>
</dbReference>
<dbReference type="InterPro" id="IPR011711">
    <property type="entry name" value="GntR_C"/>
</dbReference>
<gene>
    <name evidence="5" type="ORF">SAMN05444142_102257</name>
</gene>
<evidence type="ECO:0000256" key="2">
    <source>
        <dbReference type="ARBA" id="ARBA00023125"/>
    </source>
</evidence>
<evidence type="ECO:0000256" key="1">
    <source>
        <dbReference type="ARBA" id="ARBA00023015"/>
    </source>
</evidence>
<dbReference type="PANTHER" id="PTHR43537:SF45">
    <property type="entry name" value="GNTR FAMILY REGULATORY PROTEIN"/>
    <property type="match status" value="1"/>
</dbReference>
<dbReference type="PROSITE" id="PS50949">
    <property type="entry name" value="HTH_GNTR"/>
    <property type="match status" value="1"/>
</dbReference>
<keyword evidence="2" id="KW-0238">DNA-binding</keyword>